<evidence type="ECO:0000256" key="5">
    <source>
        <dbReference type="ARBA" id="ARBA00022840"/>
    </source>
</evidence>
<dbReference type="PROSITE" id="PS50893">
    <property type="entry name" value="ABC_TRANSPORTER_2"/>
    <property type="match status" value="1"/>
</dbReference>
<protein>
    <submittedName>
        <fullName evidence="7">ABC transporter ATP-binding protein</fullName>
    </submittedName>
</protein>
<dbReference type="InterPro" id="IPR003439">
    <property type="entry name" value="ABC_transporter-like_ATP-bd"/>
</dbReference>
<reference evidence="8" key="1">
    <citation type="journal article" date="2019" name="Int. J. Syst. Evol. Microbiol.">
        <title>The Global Catalogue of Microorganisms (GCM) 10K type strain sequencing project: providing services to taxonomists for standard genome sequencing and annotation.</title>
        <authorList>
            <consortium name="The Broad Institute Genomics Platform"/>
            <consortium name="The Broad Institute Genome Sequencing Center for Infectious Disease"/>
            <person name="Wu L."/>
            <person name="Ma J."/>
        </authorList>
    </citation>
    <scope>NUCLEOTIDE SEQUENCE [LARGE SCALE GENOMIC DNA]</scope>
    <source>
        <strain evidence="8">CGMCC 1.16275</strain>
    </source>
</reference>
<comment type="similarity">
    <text evidence="1">Belongs to the ABC transporter superfamily.</text>
</comment>
<dbReference type="CDD" id="cd03263">
    <property type="entry name" value="ABC_subfamily_A"/>
    <property type="match status" value="1"/>
</dbReference>
<organism evidence="7 8">
    <name type="scientific">Rhodocista pekingensis</name>
    <dbReference type="NCBI Taxonomy" id="201185"/>
    <lineage>
        <taxon>Bacteria</taxon>
        <taxon>Pseudomonadati</taxon>
        <taxon>Pseudomonadota</taxon>
        <taxon>Alphaproteobacteria</taxon>
        <taxon>Rhodospirillales</taxon>
        <taxon>Azospirillaceae</taxon>
        <taxon>Rhodocista</taxon>
    </lineage>
</organism>
<dbReference type="Proteomes" id="UP001596456">
    <property type="component" value="Unassembled WGS sequence"/>
</dbReference>
<keyword evidence="5 7" id="KW-0067">ATP-binding</keyword>
<evidence type="ECO:0000256" key="3">
    <source>
        <dbReference type="ARBA" id="ARBA00022458"/>
    </source>
</evidence>
<dbReference type="Gene3D" id="3.40.50.300">
    <property type="entry name" value="P-loop containing nucleotide triphosphate hydrolases"/>
    <property type="match status" value="1"/>
</dbReference>
<evidence type="ECO:0000256" key="1">
    <source>
        <dbReference type="ARBA" id="ARBA00005417"/>
    </source>
</evidence>
<keyword evidence="8" id="KW-1185">Reference proteome</keyword>
<dbReference type="InterPro" id="IPR027417">
    <property type="entry name" value="P-loop_NTPase"/>
</dbReference>
<dbReference type="SMART" id="SM00382">
    <property type="entry name" value="AAA"/>
    <property type="match status" value="1"/>
</dbReference>
<keyword evidence="3" id="KW-0536">Nodulation</keyword>
<evidence type="ECO:0000256" key="2">
    <source>
        <dbReference type="ARBA" id="ARBA00022448"/>
    </source>
</evidence>
<dbReference type="InterPro" id="IPR003593">
    <property type="entry name" value="AAA+_ATPase"/>
</dbReference>
<evidence type="ECO:0000313" key="7">
    <source>
        <dbReference type="EMBL" id="MFC7333308.1"/>
    </source>
</evidence>
<evidence type="ECO:0000313" key="8">
    <source>
        <dbReference type="Proteomes" id="UP001596456"/>
    </source>
</evidence>
<dbReference type="EMBL" id="JBHTCM010000010">
    <property type="protein sequence ID" value="MFC7333308.1"/>
    <property type="molecule type" value="Genomic_DNA"/>
</dbReference>
<keyword evidence="2" id="KW-0813">Transport</keyword>
<dbReference type="PANTHER" id="PTHR42711:SF5">
    <property type="entry name" value="ABC TRANSPORTER ATP-BINDING PROTEIN NATA"/>
    <property type="match status" value="1"/>
</dbReference>
<dbReference type="GO" id="GO:0005524">
    <property type="term" value="F:ATP binding"/>
    <property type="evidence" value="ECO:0007669"/>
    <property type="project" value="UniProtKB-KW"/>
</dbReference>
<dbReference type="PANTHER" id="PTHR42711">
    <property type="entry name" value="ABC TRANSPORTER ATP-BINDING PROTEIN"/>
    <property type="match status" value="1"/>
</dbReference>
<evidence type="ECO:0000259" key="6">
    <source>
        <dbReference type="PROSITE" id="PS50893"/>
    </source>
</evidence>
<gene>
    <name evidence="7" type="ORF">ACFQPS_09060</name>
</gene>
<feature type="domain" description="ABC transporter" evidence="6">
    <location>
        <begin position="9"/>
        <end position="235"/>
    </location>
</feature>
<dbReference type="Pfam" id="PF00005">
    <property type="entry name" value="ABC_tran"/>
    <property type="match status" value="1"/>
</dbReference>
<evidence type="ECO:0000256" key="4">
    <source>
        <dbReference type="ARBA" id="ARBA00022741"/>
    </source>
</evidence>
<dbReference type="RefSeq" id="WP_377358312.1">
    <property type="nucleotide sequence ID" value="NZ_JBHTCM010000010.1"/>
</dbReference>
<sequence>MDNFGGGMIEVQDLRKSYGKTQAVAGLSFRVEPGEVVGLLGPNGAGKTTTMEILEGLRRPDGGRALVLGRDVSKGLQPVRTRIGIVLQSSALLERATVGELMRLYRLMYPEPQDGTALLQRVGLAEKTDAQVGSLSGGQKQRLAMALAIAGNPDLLFLDEPTANLDPQGRALLWDMVRERVAGTGRAALLTTHSMEEAQALCSRVAIVDHGRLLAVGTPAALVNEHCPGAHVSFETEAQAPVETFAGVEGFQSLEPQPGRSRVHFAAPRLEPLLASLMAAQVAHGFAIENLSVERSTLGDVFLKLTGRELRDA</sequence>
<comment type="caution">
    <text evidence="7">The sequence shown here is derived from an EMBL/GenBank/DDBJ whole genome shotgun (WGS) entry which is preliminary data.</text>
</comment>
<proteinExistence type="inferred from homology"/>
<keyword evidence="4" id="KW-0547">Nucleotide-binding</keyword>
<accession>A0ABW2KVE5</accession>
<name>A0ABW2KVE5_9PROT</name>
<dbReference type="InterPro" id="IPR017871">
    <property type="entry name" value="ABC_transporter-like_CS"/>
</dbReference>
<dbReference type="InterPro" id="IPR050763">
    <property type="entry name" value="ABC_transporter_ATP-binding"/>
</dbReference>
<dbReference type="SUPFAM" id="SSF52540">
    <property type="entry name" value="P-loop containing nucleoside triphosphate hydrolases"/>
    <property type="match status" value="1"/>
</dbReference>
<dbReference type="PROSITE" id="PS00211">
    <property type="entry name" value="ABC_TRANSPORTER_1"/>
    <property type="match status" value="1"/>
</dbReference>